<evidence type="ECO:0000313" key="5">
    <source>
        <dbReference type="EMBL" id="OJJ71761.1"/>
    </source>
</evidence>
<keyword evidence="4" id="KW-0539">Nucleus</keyword>
<dbReference type="EMBL" id="KV878684">
    <property type="protein sequence ID" value="OJJ71761.1"/>
    <property type="molecule type" value="Genomic_DNA"/>
</dbReference>
<gene>
    <name evidence="5" type="ORF">ASPBRDRAFT_30156</name>
</gene>
<protein>
    <recommendedName>
        <fullName evidence="7">Transcription factor domain-containing protein</fullName>
    </recommendedName>
</protein>
<dbReference type="PANTHER" id="PTHR46910:SF3">
    <property type="entry name" value="HALOTOLERANCE PROTEIN 9-RELATED"/>
    <property type="match status" value="1"/>
</dbReference>
<dbReference type="Proteomes" id="UP000184499">
    <property type="component" value="Unassembled WGS sequence"/>
</dbReference>
<dbReference type="STRING" id="767769.A0A1L9UJB3"/>
<dbReference type="OrthoDB" id="3364175at2759"/>
<dbReference type="GeneID" id="93575226"/>
<keyword evidence="3" id="KW-0238">DNA-binding</keyword>
<dbReference type="RefSeq" id="XP_067479009.1">
    <property type="nucleotide sequence ID" value="XM_067622738.1"/>
</dbReference>
<name>A0A1L9UJB3_ASPBC</name>
<evidence type="ECO:0000256" key="1">
    <source>
        <dbReference type="ARBA" id="ARBA00004123"/>
    </source>
</evidence>
<comment type="subcellular location">
    <subcellularLocation>
        <location evidence="1">Nucleus</location>
    </subcellularLocation>
</comment>
<sequence length="287" mass="31829">MPSPWVTMMETTTHHACDGDIPTAFFDATVRLLQIVGRSLATQYGQDLRLGDDSIDESTAIQAASTVRQGLRRWASSLPSSLSLCDAGSVFHLGNENTMSNRMRVILTLRYHFVNILIHRPLLCATLRYLTVKESPPGRPLPYRIQLAVAEAHECILSAEKTIEIVHAVINAPNPSHTNLDVWFFTLFHAVEALDKLDKDNYLVYNCARFIARLSQPQSDQDAKQDHCANGPAAQAGSEVLTYEQLWPTVGLPALSDPNIVSFSRGDLFGHSFGEFSLSLDQLNSTY</sequence>
<keyword evidence="2" id="KW-0479">Metal-binding</keyword>
<evidence type="ECO:0008006" key="7">
    <source>
        <dbReference type="Google" id="ProtNLM"/>
    </source>
</evidence>
<dbReference type="GO" id="GO:0003700">
    <property type="term" value="F:DNA-binding transcription factor activity"/>
    <property type="evidence" value="ECO:0007669"/>
    <property type="project" value="InterPro"/>
</dbReference>
<evidence type="ECO:0000313" key="6">
    <source>
        <dbReference type="Proteomes" id="UP000184499"/>
    </source>
</evidence>
<reference evidence="6" key="1">
    <citation type="journal article" date="2017" name="Genome Biol.">
        <title>Comparative genomics reveals high biological diversity and specific adaptations in the industrially and medically important fungal genus Aspergillus.</title>
        <authorList>
            <person name="de Vries R.P."/>
            <person name="Riley R."/>
            <person name="Wiebenga A."/>
            <person name="Aguilar-Osorio G."/>
            <person name="Amillis S."/>
            <person name="Uchima C.A."/>
            <person name="Anderluh G."/>
            <person name="Asadollahi M."/>
            <person name="Askin M."/>
            <person name="Barry K."/>
            <person name="Battaglia E."/>
            <person name="Bayram O."/>
            <person name="Benocci T."/>
            <person name="Braus-Stromeyer S.A."/>
            <person name="Caldana C."/>
            <person name="Canovas D."/>
            <person name="Cerqueira G.C."/>
            <person name="Chen F."/>
            <person name="Chen W."/>
            <person name="Choi C."/>
            <person name="Clum A."/>
            <person name="Dos Santos R.A."/>
            <person name="Damasio A.R."/>
            <person name="Diallinas G."/>
            <person name="Emri T."/>
            <person name="Fekete E."/>
            <person name="Flipphi M."/>
            <person name="Freyberg S."/>
            <person name="Gallo A."/>
            <person name="Gournas C."/>
            <person name="Habgood R."/>
            <person name="Hainaut M."/>
            <person name="Harispe M.L."/>
            <person name="Henrissat B."/>
            <person name="Hilden K.S."/>
            <person name="Hope R."/>
            <person name="Hossain A."/>
            <person name="Karabika E."/>
            <person name="Karaffa L."/>
            <person name="Karanyi Z."/>
            <person name="Krasevec N."/>
            <person name="Kuo A."/>
            <person name="Kusch H."/>
            <person name="LaButti K."/>
            <person name="Lagendijk E.L."/>
            <person name="Lapidus A."/>
            <person name="Levasseur A."/>
            <person name="Lindquist E."/>
            <person name="Lipzen A."/>
            <person name="Logrieco A.F."/>
            <person name="MacCabe A."/>
            <person name="Maekelae M.R."/>
            <person name="Malavazi I."/>
            <person name="Melin P."/>
            <person name="Meyer V."/>
            <person name="Mielnichuk N."/>
            <person name="Miskei M."/>
            <person name="Molnar A.P."/>
            <person name="Mule G."/>
            <person name="Ngan C.Y."/>
            <person name="Orejas M."/>
            <person name="Orosz E."/>
            <person name="Ouedraogo J.P."/>
            <person name="Overkamp K.M."/>
            <person name="Park H.-S."/>
            <person name="Perrone G."/>
            <person name="Piumi F."/>
            <person name="Punt P.J."/>
            <person name="Ram A.F."/>
            <person name="Ramon A."/>
            <person name="Rauscher S."/>
            <person name="Record E."/>
            <person name="Riano-Pachon D.M."/>
            <person name="Robert V."/>
            <person name="Roehrig J."/>
            <person name="Ruller R."/>
            <person name="Salamov A."/>
            <person name="Salih N.S."/>
            <person name="Samson R.A."/>
            <person name="Sandor E."/>
            <person name="Sanguinetti M."/>
            <person name="Schuetze T."/>
            <person name="Sepcic K."/>
            <person name="Shelest E."/>
            <person name="Sherlock G."/>
            <person name="Sophianopoulou V."/>
            <person name="Squina F.M."/>
            <person name="Sun H."/>
            <person name="Susca A."/>
            <person name="Todd R.B."/>
            <person name="Tsang A."/>
            <person name="Unkles S.E."/>
            <person name="van de Wiele N."/>
            <person name="van Rossen-Uffink D."/>
            <person name="Oliveira J.V."/>
            <person name="Vesth T.C."/>
            <person name="Visser J."/>
            <person name="Yu J.-H."/>
            <person name="Zhou M."/>
            <person name="Andersen M.R."/>
            <person name="Archer D.B."/>
            <person name="Baker S.E."/>
            <person name="Benoit I."/>
            <person name="Brakhage A.A."/>
            <person name="Braus G.H."/>
            <person name="Fischer R."/>
            <person name="Frisvad J.C."/>
            <person name="Goldman G.H."/>
            <person name="Houbraken J."/>
            <person name="Oakley B."/>
            <person name="Pocsi I."/>
            <person name="Scazzocchio C."/>
            <person name="Seiboth B."/>
            <person name="vanKuyk P.A."/>
            <person name="Wortman J."/>
            <person name="Dyer P.S."/>
            <person name="Grigoriev I.V."/>
        </authorList>
    </citation>
    <scope>NUCLEOTIDE SEQUENCE [LARGE SCALE GENOMIC DNA]</scope>
    <source>
        <strain evidence="6">CBS 101740 / IMI 381727 / IBT 21946</strain>
    </source>
</reference>
<accession>A0A1L9UJB3</accession>
<dbReference type="CDD" id="cd12148">
    <property type="entry name" value="fungal_TF_MHR"/>
    <property type="match status" value="1"/>
</dbReference>
<dbReference type="PANTHER" id="PTHR46910">
    <property type="entry name" value="TRANSCRIPTION FACTOR PDR1"/>
    <property type="match status" value="1"/>
</dbReference>
<evidence type="ECO:0000256" key="4">
    <source>
        <dbReference type="ARBA" id="ARBA00023242"/>
    </source>
</evidence>
<proteinExistence type="predicted"/>
<dbReference type="GO" id="GO:0005634">
    <property type="term" value="C:nucleus"/>
    <property type="evidence" value="ECO:0007669"/>
    <property type="project" value="UniProtKB-SubCell"/>
</dbReference>
<dbReference type="OMA" id="MMETTTH"/>
<organism evidence="5 6">
    <name type="scientific">Aspergillus brasiliensis (strain CBS 101740 / IMI 381727 / IBT 21946)</name>
    <dbReference type="NCBI Taxonomy" id="767769"/>
    <lineage>
        <taxon>Eukaryota</taxon>
        <taxon>Fungi</taxon>
        <taxon>Dikarya</taxon>
        <taxon>Ascomycota</taxon>
        <taxon>Pezizomycotina</taxon>
        <taxon>Eurotiomycetes</taxon>
        <taxon>Eurotiomycetidae</taxon>
        <taxon>Eurotiales</taxon>
        <taxon>Aspergillaceae</taxon>
        <taxon>Aspergillus</taxon>
        <taxon>Aspergillus subgen. Circumdati</taxon>
    </lineage>
</organism>
<dbReference type="AlphaFoldDB" id="A0A1L9UJB3"/>
<dbReference type="GO" id="GO:0046872">
    <property type="term" value="F:metal ion binding"/>
    <property type="evidence" value="ECO:0007669"/>
    <property type="project" value="UniProtKB-KW"/>
</dbReference>
<dbReference type="VEuPathDB" id="FungiDB:ASPBRDRAFT_30156"/>
<evidence type="ECO:0000256" key="3">
    <source>
        <dbReference type="ARBA" id="ARBA00023125"/>
    </source>
</evidence>
<evidence type="ECO:0000256" key="2">
    <source>
        <dbReference type="ARBA" id="ARBA00022723"/>
    </source>
</evidence>
<dbReference type="InterPro" id="IPR050987">
    <property type="entry name" value="AtrR-like"/>
</dbReference>
<dbReference type="GO" id="GO:0003677">
    <property type="term" value="F:DNA binding"/>
    <property type="evidence" value="ECO:0007669"/>
    <property type="project" value="UniProtKB-KW"/>
</dbReference>
<keyword evidence="6" id="KW-1185">Reference proteome</keyword>